<dbReference type="Pfam" id="PF06177">
    <property type="entry name" value="QueT"/>
    <property type="match status" value="1"/>
</dbReference>
<dbReference type="PIRSF" id="PIRSF031501">
    <property type="entry name" value="QueT"/>
    <property type="match status" value="1"/>
</dbReference>
<keyword evidence="3" id="KW-1185">Reference proteome</keyword>
<dbReference type="PANTHER" id="PTHR40044">
    <property type="entry name" value="INTEGRAL MEMBRANE PROTEIN-RELATED"/>
    <property type="match status" value="1"/>
</dbReference>
<sequence length="162" mass="17823">MNTKTLVKRKVLVRQAMIAAIYAVLTWMIPSLSYGPIQFRISEVMTLLAFFNPEYIVGLTVGCAISNLLSSLGMIDVVVGTLASFLALTAMSKIKNIWIASLMPAVFSILIGLEIVFVSPEPVSFILVTAQIMLSEFIIVTVLGVPLFKNLMKNSTFKNLIY</sequence>
<keyword evidence="1" id="KW-1133">Transmembrane helix</keyword>
<comment type="caution">
    <text evidence="2">The sequence shown here is derived from an EMBL/GenBank/DDBJ whole genome shotgun (WGS) entry which is preliminary data.</text>
</comment>
<dbReference type="STRING" id="596315.HMPREF0634_0736"/>
<dbReference type="Proteomes" id="UP000003244">
    <property type="component" value="Unassembled WGS sequence"/>
</dbReference>
<evidence type="ECO:0000256" key="1">
    <source>
        <dbReference type="SAM" id="Phobius"/>
    </source>
</evidence>
<dbReference type="InterPro" id="IPR010387">
    <property type="entry name" value="QueT"/>
</dbReference>
<proteinExistence type="predicted"/>
<gene>
    <name evidence="2" type="ORF">HMPREF0634_0736</name>
</gene>
<dbReference type="GeneID" id="84799807"/>
<name>E0E0Y5_9FIRM</name>
<dbReference type="AlphaFoldDB" id="E0E0Y5"/>
<feature type="transmembrane region" description="Helical" evidence="1">
    <location>
        <begin position="12"/>
        <end position="35"/>
    </location>
</feature>
<dbReference type="eggNOG" id="COG4708">
    <property type="taxonomic scope" value="Bacteria"/>
</dbReference>
<organism evidence="2 3">
    <name type="scientific">Peptostreptococcus stomatis DSM 17678</name>
    <dbReference type="NCBI Taxonomy" id="596315"/>
    <lineage>
        <taxon>Bacteria</taxon>
        <taxon>Bacillati</taxon>
        <taxon>Bacillota</taxon>
        <taxon>Clostridia</taxon>
        <taxon>Peptostreptococcales</taxon>
        <taxon>Peptostreptococcaceae</taxon>
        <taxon>Peptostreptococcus</taxon>
    </lineage>
</organism>
<dbReference type="RefSeq" id="WP_007787901.1">
    <property type="nucleotide sequence ID" value="NZ_ADGQ01000002.1"/>
</dbReference>
<keyword evidence="1" id="KW-0472">Membrane</keyword>
<feature type="transmembrane region" description="Helical" evidence="1">
    <location>
        <begin position="97"/>
        <end position="119"/>
    </location>
</feature>
<evidence type="ECO:0008006" key="4">
    <source>
        <dbReference type="Google" id="ProtNLM"/>
    </source>
</evidence>
<feature type="transmembrane region" description="Helical" evidence="1">
    <location>
        <begin position="55"/>
        <end position="85"/>
    </location>
</feature>
<evidence type="ECO:0000313" key="2">
    <source>
        <dbReference type="EMBL" id="EFM65397.1"/>
    </source>
</evidence>
<dbReference type="OrthoDB" id="9786793at2"/>
<evidence type="ECO:0000313" key="3">
    <source>
        <dbReference type="Proteomes" id="UP000003244"/>
    </source>
</evidence>
<dbReference type="PANTHER" id="PTHR40044:SF1">
    <property type="entry name" value="INTEGRAL MEMBRANE PROTEIN"/>
    <property type="match status" value="1"/>
</dbReference>
<feature type="transmembrane region" description="Helical" evidence="1">
    <location>
        <begin position="125"/>
        <end position="148"/>
    </location>
</feature>
<protein>
    <recommendedName>
        <fullName evidence="4">QueT transporter</fullName>
    </recommendedName>
</protein>
<keyword evidence="1" id="KW-0812">Transmembrane</keyword>
<accession>E0E0Y5</accession>
<reference evidence="2 3" key="1">
    <citation type="submission" date="2010-08" db="EMBL/GenBank/DDBJ databases">
        <authorList>
            <person name="Harkins D.M."/>
            <person name="Madupu R."/>
            <person name="Durkin A.S."/>
            <person name="Torralba M."/>
            <person name="Methe B."/>
            <person name="Sutton G.G."/>
            <person name="Nelson K.E."/>
        </authorList>
    </citation>
    <scope>NUCLEOTIDE SEQUENCE [LARGE SCALE GENOMIC DNA]</scope>
    <source>
        <strain evidence="2 3">DSM 17678</strain>
    </source>
</reference>
<dbReference type="EMBL" id="ADGQ01000002">
    <property type="protein sequence ID" value="EFM65397.1"/>
    <property type="molecule type" value="Genomic_DNA"/>
</dbReference>